<dbReference type="AlphaFoldDB" id="A0AAJ3HBT7"/>
<comment type="pathway">
    <text evidence="1 8">Amine and polyamine biosynthesis; ectoine biosynthesis; L-ectoine from L-aspartate 4-semialdehyde: step 3/3.</text>
</comment>
<comment type="caution">
    <text evidence="9">The sequence shown here is derived from an EMBL/GenBank/DDBJ whole genome shotgun (WGS) entry which is preliminary data.</text>
</comment>
<evidence type="ECO:0000256" key="6">
    <source>
        <dbReference type="ARBA" id="ARBA00033271"/>
    </source>
</evidence>
<name>A0AAJ3HBT7_9PSED</name>
<dbReference type="Gene3D" id="2.60.120.10">
    <property type="entry name" value="Jelly Rolls"/>
    <property type="match status" value="1"/>
</dbReference>
<evidence type="ECO:0000256" key="4">
    <source>
        <dbReference type="ARBA" id="ARBA00019707"/>
    </source>
</evidence>
<comment type="similarity">
    <text evidence="2 8">Belongs to the ectoine synthase family.</text>
</comment>
<comment type="catalytic activity">
    <reaction evidence="7 8">
        <text>(2S)-4-acetamido-2-aminobutanoate = L-ectoine + H2O</text>
        <dbReference type="Rhea" id="RHEA:17281"/>
        <dbReference type="ChEBI" id="CHEBI:15377"/>
        <dbReference type="ChEBI" id="CHEBI:58515"/>
        <dbReference type="ChEBI" id="CHEBI:58929"/>
        <dbReference type="EC" id="4.2.1.108"/>
    </reaction>
</comment>
<evidence type="ECO:0000256" key="3">
    <source>
        <dbReference type="ARBA" id="ARBA00013192"/>
    </source>
</evidence>
<dbReference type="EC" id="4.2.1.108" evidence="3 8"/>
<dbReference type="GO" id="GO:0019491">
    <property type="term" value="P:ectoine biosynthetic process"/>
    <property type="evidence" value="ECO:0007669"/>
    <property type="project" value="UniProtKB-UniRule"/>
</dbReference>
<dbReference type="InterPro" id="IPR011051">
    <property type="entry name" value="RmlC_Cupin_sf"/>
</dbReference>
<gene>
    <name evidence="8" type="primary">ectC</name>
    <name evidence="9" type="ORF">HX826_30360</name>
</gene>
<dbReference type="InterPro" id="IPR010462">
    <property type="entry name" value="Ectoine_synth"/>
</dbReference>
<dbReference type="PANTHER" id="PTHR39289">
    <property type="match status" value="1"/>
</dbReference>
<accession>A0AAJ3HBT7</accession>
<sequence>MFVRHKSDIENTAHFVEWGAGTSHRLLTEKDGMGYTVCHTVVRAGTESLLHYRNHLEACYCIAGEGEVEDMDGNVYPIRPGDIYVLDQHDRHYLRGGKEQDLVLVLVSVFNPPLKGDERHNLTDKSGSGY</sequence>
<proteinExistence type="inferred from homology"/>
<dbReference type="HAMAP" id="MF_01255">
    <property type="entry name" value="Ectoine_synth"/>
    <property type="match status" value="1"/>
</dbReference>
<evidence type="ECO:0000256" key="1">
    <source>
        <dbReference type="ARBA" id="ARBA00005181"/>
    </source>
</evidence>
<dbReference type="PANTHER" id="PTHR39289:SF1">
    <property type="entry name" value="L-ECTOINE SYNTHASE"/>
    <property type="match status" value="1"/>
</dbReference>
<dbReference type="GO" id="GO:0033990">
    <property type="term" value="F:ectoine synthase activity"/>
    <property type="evidence" value="ECO:0007669"/>
    <property type="project" value="UniProtKB-EC"/>
</dbReference>
<dbReference type="InterPro" id="IPR014710">
    <property type="entry name" value="RmlC-like_jellyroll"/>
</dbReference>
<dbReference type="Proteomes" id="UP000546584">
    <property type="component" value="Unassembled WGS sequence"/>
</dbReference>
<dbReference type="SUPFAM" id="SSF51182">
    <property type="entry name" value="RmlC-like cupins"/>
    <property type="match status" value="1"/>
</dbReference>
<reference evidence="9 10" key="1">
    <citation type="submission" date="2020-04" db="EMBL/GenBank/DDBJ databases">
        <title>Molecular characterization of pseudomonads from Agaricus bisporus reveal novel blotch 2 pathogens in Western Europe.</title>
        <authorList>
            <person name="Taparia T."/>
            <person name="Krijger M."/>
            <person name="Haynes E."/>
            <person name="Elpinstone J.G."/>
            <person name="Noble R."/>
            <person name="Van Der Wolf J."/>
        </authorList>
    </citation>
    <scope>NUCLEOTIDE SEQUENCE [LARGE SCALE GENOMIC DNA]</scope>
    <source>
        <strain evidence="9 10">IPO3753</strain>
    </source>
</reference>
<keyword evidence="5 8" id="KW-0456">Lyase</keyword>
<evidence type="ECO:0000256" key="7">
    <source>
        <dbReference type="ARBA" id="ARBA00048714"/>
    </source>
</evidence>
<evidence type="ECO:0000256" key="8">
    <source>
        <dbReference type="HAMAP-Rule" id="MF_01255"/>
    </source>
</evidence>
<dbReference type="CDD" id="cd06978">
    <property type="entry name" value="cupin_EctC"/>
    <property type="match status" value="1"/>
</dbReference>
<evidence type="ECO:0000313" key="10">
    <source>
        <dbReference type="Proteomes" id="UP000546584"/>
    </source>
</evidence>
<dbReference type="RefSeq" id="WP_177027589.1">
    <property type="nucleotide sequence ID" value="NZ_JACAQR010000082.1"/>
</dbReference>
<dbReference type="NCBIfam" id="NF009806">
    <property type="entry name" value="PRK13290.1"/>
    <property type="match status" value="1"/>
</dbReference>
<protein>
    <recommendedName>
        <fullName evidence="4 8">L-ectoine synthase</fullName>
        <ecNumber evidence="3 8">4.2.1.108</ecNumber>
    </recommendedName>
    <alternativeName>
        <fullName evidence="6 8">N-acetyldiaminobutyrate dehydratase</fullName>
    </alternativeName>
</protein>
<evidence type="ECO:0000256" key="2">
    <source>
        <dbReference type="ARBA" id="ARBA00009637"/>
    </source>
</evidence>
<dbReference type="EMBL" id="JACAQR010000082">
    <property type="protein sequence ID" value="NWD46199.1"/>
    <property type="molecule type" value="Genomic_DNA"/>
</dbReference>
<evidence type="ECO:0000256" key="5">
    <source>
        <dbReference type="ARBA" id="ARBA00023239"/>
    </source>
</evidence>
<dbReference type="Pfam" id="PF06339">
    <property type="entry name" value="Ectoine_synth"/>
    <property type="match status" value="1"/>
</dbReference>
<organism evidence="9 10">
    <name type="scientific">Pseudomonas yamanorum</name>
    <dbReference type="NCBI Taxonomy" id="515393"/>
    <lineage>
        <taxon>Bacteria</taxon>
        <taxon>Pseudomonadati</taxon>
        <taxon>Pseudomonadota</taxon>
        <taxon>Gammaproteobacteria</taxon>
        <taxon>Pseudomonadales</taxon>
        <taxon>Pseudomonadaceae</taxon>
        <taxon>Pseudomonas</taxon>
    </lineage>
</organism>
<comment type="function">
    <text evidence="8">Catalyzes the circularization of gamma-N-acetyl-alpha,gamma-diaminobutyric acid (ADABA) to ectoine (1,4,5,6-tetrahydro-2-methyl-4-pyrimidine carboxylic acid), which is an excellent osmoprotectant.</text>
</comment>
<evidence type="ECO:0000313" key="9">
    <source>
        <dbReference type="EMBL" id="NWD46199.1"/>
    </source>
</evidence>